<name>A0A1Y2BBV7_9TREE</name>
<evidence type="ECO:0000313" key="3">
    <source>
        <dbReference type="Proteomes" id="UP000193986"/>
    </source>
</evidence>
<comment type="caution">
    <text evidence="2">The sequence shown here is derived from an EMBL/GenBank/DDBJ whole genome shotgun (WGS) entry which is preliminary data.</text>
</comment>
<dbReference type="EMBL" id="MCFC01000010">
    <property type="protein sequence ID" value="ORY32311.1"/>
    <property type="molecule type" value="Genomic_DNA"/>
</dbReference>
<feature type="compositionally biased region" description="Polar residues" evidence="1">
    <location>
        <begin position="151"/>
        <end position="180"/>
    </location>
</feature>
<evidence type="ECO:0000313" key="2">
    <source>
        <dbReference type="EMBL" id="ORY32311.1"/>
    </source>
</evidence>
<accession>A0A1Y2BBV7</accession>
<sequence>MSPRHKARRLPPSTLKSWISNSPRTALSDVGSHLLPSSTVSSHSSPIVSIPGTAVHPTIVAFPKGTGPHESGSSLDTTSSSDGGDEGKYSGSFGRSTGQVLSSFGPTQSAALTASPHSNSIAGSPPTFGTTHIQAGPGYLHPNIYDRDSNMTDVSLATARQTSPDTRTSTPATQRSTSPATRPVSPLPTQTTDAPGPNVTPGSTISSVVADTGRSESANRTIEGYRFAKTPRQIRGT</sequence>
<evidence type="ECO:0000256" key="1">
    <source>
        <dbReference type="SAM" id="MobiDB-lite"/>
    </source>
</evidence>
<dbReference type="Proteomes" id="UP000193986">
    <property type="component" value="Unassembled WGS sequence"/>
</dbReference>
<gene>
    <name evidence="2" type="ORF">BCR39DRAFT_46554</name>
</gene>
<feature type="compositionally biased region" description="Polar residues" evidence="1">
    <location>
        <begin position="14"/>
        <end position="25"/>
    </location>
</feature>
<feature type="compositionally biased region" description="Low complexity" evidence="1">
    <location>
        <begin position="71"/>
        <end position="82"/>
    </location>
</feature>
<keyword evidence="3" id="KW-1185">Reference proteome</keyword>
<feature type="compositionally biased region" description="Polar residues" evidence="1">
    <location>
        <begin position="200"/>
        <end position="220"/>
    </location>
</feature>
<feature type="compositionally biased region" description="Polar residues" evidence="1">
    <location>
        <begin position="93"/>
        <end position="133"/>
    </location>
</feature>
<feature type="compositionally biased region" description="Low complexity" evidence="1">
    <location>
        <begin position="32"/>
        <end position="50"/>
    </location>
</feature>
<protein>
    <submittedName>
        <fullName evidence="2">Uncharacterized protein</fullName>
    </submittedName>
</protein>
<organism evidence="2 3">
    <name type="scientific">Naematelia encephala</name>
    <dbReference type="NCBI Taxonomy" id="71784"/>
    <lineage>
        <taxon>Eukaryota</taxon>
        <taxon>Fungi</taxon>
        <taxon>Dikarya</taxon>
        <taxon>Basidiomycota</taxon>
        <taxon>Agaricomycotina</taxon>
        <taxon>Tremellomycetes</taxon>
        <taxon>Tremellales</taxon>
        <taxon>Naemateliaceae</taxon>
        <taxon>Naematelia</taxon>
    </lineage>
</organism>
<dbReference type="AlphaFoldDB" id="A0A1Y2BBV7"/>
<feature type="region of interest" description="Disordered" evidence="1">
    <location>
        <begin position="1"/>
        <end position="237"/>
    </location>
</feature>
<dbReference type="InParanoid" id="A0A1Y2BBV7"/>
<proteinExistence type="predicted"/>
<reference evidence="2 3" key="1">
    <citation type="submission" date="2016-07" db="EMBL/GenBank/DDBJ databases">
        <title>Pervasive Adenine N6-methylation of Active Genes in Fungi.</title>
        <authorList>
            <consortium name="DOE Joint Genome Institute"/>
            <person name="Mondo S.J."/>
            <person name="Dannebaum R.O."/>
            <person name="Kuo R.C."/>
            <person name="Labutti K."/>
            <person name="Haridas S."/>
            <person name="Kuo A."/>
            <person name="Salamov A."/>
            <person name="Ahrendt S.R."/>
            <person name="Lipzen A."/>
            <person name="Sullivan W."/>
            <person name="Andreopoulos W.B."/>
            <person name="Clum A."/>
            <person name="Lindquist E."/>
            <person name="Daum C."/>
            <person name="Ramamoorthy G.K."/>
            <person name="Gryganskyi A."/>
            <person name="Culley D."/>
            <person name="Magnuson J.K."/>
            <person name="James T.Y."/>
            <person name="O'Malley M.A."/>
            <person name="Stajich J.E."/>
            <person name="Spatafora J.W."/>
            <person name="Visel A."/>
            <person name="Grigoriev I.V."/>
        </authorList>
    </citation>
    <scope>NUCLEOTIDE SEQUENCE [LARGE SCALE GENOMIC DNA]</scope>
    <source>
        <strain evidence="2 3">68-887.2</strain>
    </source>
</reference>